<organism evidence="1 2">
    <name type="scientific">Ammoniphilus oxalaticus</name>
    <dbReference type="NCBI Taxonomy" id="66863"/>
    <lineage>
        <taxon>Bacteria</taxon>
        <taxon>Bacillati</taxon>
        <taxon>Bacillota</taxon>
        <taxon>Bacilli</taxon>
        <taxon>Bacillales</taxon>
        <taxon>Paenibacillaceae</taxon>
        <taxon>Aneurinibacillus group</taxon>
        <taxon>Ammoniphilus</taxon>
    </lineage>
</organism>
<evidence type="ECO:0000313" key="1">
    <source>
        <dbReference type="EMBL" id="RKD22093.1"/>
    </source>
</evidence>
<dbReference type="Gene3D" id="1.50.10.20">
    <property type="match status" value="1"/>
</dbReference>
<dbReference type="Gene3D" id="2.170.130.30">
    <property type="match status" value="1"/>
</dbReference>
<dbReference type="SUPFAM" id="SSF48239">
    <property type="entry name" value="Terpenoid cyclases/Protein prenyltransferases"/>
    <property type="match status" value="1"/>
</dbReference>
<reference evidence="1 2" key="1">
    <citation type="submission" date="2016-08" db="EMBL/GenBank/DDBJ databases">
        <title>Novel Firmicute Genomes.</title>
        <authorList>
            <person name="Poppleton D.I."/>
            <person name="Gribaldo S."/>
        </authorList>
    </citation>
    <scope>NUCLEOTIDE SEQUENCE [LARGE SCALE GENOMIC DNA]</scope>
    <source>
        <strain evidence="1 2">RAOx-1</strain>
    </source>
</reference>
<evidence type="ECO:0000313" key="2">
    <source>
        <dbReference type="Proteomes" id="UP000284219"/>
    </source>
</evidence>
<gene>
    <name evidence="1" type="ORF">BEP19_13570</name>
</gene>
<comment type="caution">
    <text evidence="1">The sequence shown here is derived from an EMBL/GenBank/DDBJ whole genome shotgun (WGS) entry which is preliminary data.</text>
</comment>
<protein>
    <recommendedName>
        <fullName evidence="3">DUF4430 domain-containing protein</fullName>
    </recommendedName>
</protein>
<dbReference type="PANTHER" id="PTHR10559:SF18">
    <property type="entry name" value="TRANSCOBALAMIN II"/>
    <property type="match status" value="1"/>
</dbReference>
<sequence>MNYKVKHIWLSWLVMFAMIFSLITPAGLVKADGVEVDAQVTTENTTTVSIRVEAKDDVILERPITLENIEGRETTAYDALIEVLDEEDITYEVNHSYDTPYIEAINEIISNETGGWLYSVYRNETLDERVYDLGMAQFPVQDDDEIVVYYTEWGTWDQDEEEVDEPKDNAEIEDTNVLTQEIEKATNKIINYYREKGVPGNDDVVLALNSLGEDINRGPYTTNDHSYAEVLLDRNLIANKGQIPKSILAIQSLGYDPTSFGGNNLVKELQNYSNPSINISFFALIALDTAKAEETADTQLTREILIEQIVKGKLAKGGWTFFGDEPTVDMTAMGIYALAPHKNRPEVEEAINQGIQVLKEMQADNGGYIDMFTGHNSQSSAQVIQALTAAGEDPQGIEFTKKNGNNPVTDLLSFQLDNGAFSSKQGGKEDLFATPQALQALAALNLFYDKGESTLYSEIHYAGDIPPALKPYEINSASIQWESGIYITTKISQVDDKDNDPVYIVFQLFKDEEPISMVSLKESIEAEKEVSAFFNVSEDDDYRVKVLLLDQLTNPMNIGKTLAFPIELRQ</sequence>
<dbReference type="PANTHER" id="PTHR10559">
    <property type="entry name" value="TRANSCOBALAMIN-1/GASTRIC INTRINSIC FACTOR"/>
    <property type="match status" value="1"/>
</dbReference>
<dbReference type="InterPro" id="IPR008930">
    <property type="entry name" value="Terpenoid_cyclase/PrenylTrfase"/>
</dbReference>
<dbReference type="Proteomes" id="UP000284219">
    <property type="component" value="Unassembled WGS sequence"/>
</dbReference>
<proteinExistence type="predicted"/>
<accession>A0A419SF49</accession>
<keyword evidence="2" id="KW-1185">Reference proteome</keyword>
<evidence type="ECO:0008006" key="3">
    <source>
        <dbReference type="Google" id="ProtNLM"/>
    </source>
</evidence>
<dbReference type="EMBL" id="MCHY01000010">
    <property type="protein sequence ID" value="RKD22093.1"/>
    <property type="molecule type" value="Genomic_DNA"/>
</dbReference>
<dbReference type="InterPro" id="IPR051588">
    <property type="entry name" value="Cobalamin_Transport"/>
</dbReference>
<name>A0A419SF49_9BACL</name>
<dbReference type="RefSeq" id="WP_170145397.1">
    <property type="nucleotide sequence ID" value="NZ_MCHY01000010.1"/>
</dbReference>
<dbReference type="AlphaFoldDB" id="A0A419SF49"/>